<gene>
    <name evidence="2" type="ORF">OJ997_04660</name>
</gene>
<protein>
    <submittedName>
        <fullName evidence="2">Alpha/beta fold hydrolase</fullName>
    </submittedName>
</protein>
<dbReference type="PANTHER" id="PTHR43433">
    <property type="entry name" value="HYDROLASE, ALPHA/BETA FOLD FAMILY PROTEIN"/>
    <property type="match status" value="1"/>
</dbReference>
<evidence type="ECO:0000259" key="1">
    <source>
        <dbReference type="Pfam" id="PF12697"/>
    </source>
</evidence>
<proteinExistence type="predicted"/>
<accession>A0A9X3NBC7</accession>
<dbReference type="Gene3D" id="3.40.50.1820">
    <property type="entry name" value="alpha/beta hydrolase"/>
    <property type="match status" value="1"/>
</dbReference>
<sequence>MDTFGAPSDPAILLLHGAGNTLFSWHDELCARLAATGRHVIRYDLDGPDLDGLVRQALDLIDRAHVVGLSLGGMVAQKLALAHPERVASLTLIATTPGGDDLPAPADGLFDHEPPTPDWTDRAAVIQYVVEAERAYSPRFDEATQREIAVRVADRGTPPPSLEGFSFGPPWRDRLGEITVPTLVIHGAQDPMFPLEHGETLAREIPGATLLVLPETGHEYPPRRHWDTVVAALEQHTA</sequence>
<dbReference type="PANTHER" id="PTHR43433:SF5">
    <property type="entry name" value="AB HYDROLASE-1 DOMAIN-CONTAINING PROTEIN"/>
    <property type="match status" value="1"/>
</dbReference>
<dbReference type="RefSeq" id="WP_270023869.1">
    <property type="nucleotide sequence ID" value="NZ_JAPDDP010000005.1"/>
</dbReference>
<feature type="domain" description="AB hydrolase-1" evidence="1">
    <location>
        <begin position="12"/>
        <end position="232"/>
    </location>
</feature>
<keyword evidence="2" id="KW-0378">Hydrolase</keyword>
<reference evidence="2" key="1">
    <citation type="submission" date="2022-10" db="EMBL/GenBank/DDBJ databases">
        <title>The WGS of Solirubrobacter phytolaccae KCTC 29190.</title>
        <authorList>
            <person name="Jiang Z."/>
        </authorList>
    </citation>
    <scope>NUCLEOTIDE SEQUENCE</scope>
    <source>
        <strain evidence="2">KCTC 29190</strain>
    </source>
</reference>
<dbReference type="AlphaFoldDB" id="A0A9X3NBC7"/>
<dbReference type="Proteomes" id="UP001147653">
    <property type="component" value="Unassembled WGS sequence"/>
</dbReference>
<organism evidence="2 3">
    <name type="scientific">Solirubrobacter phytolaccae</name>
    <dbReference type="NCBI Taxonomy" id="1404360"/>
    <lineage>
        <taxon>Bacteria</taxon>
        <taxon>Bacillati</taxon>
        <taxon>Actinomycetota</taxon>
        <taxon>Thermoleophilia</taxon>
        <taxon>Solirubrobacterales</taxon>
        <taxon>Solirubrobacteraceae</taxon>
        <taxon>Solirubrobacter</taxon>
    </lineage>
</organism>
<evidence type="ECO:0000313" key="3">
    <source>
        <dbReference type="Proteomes" id="UP001147653"/>
    </source>
</evidence>
<dbReference type="EMBL" id="JAPDDP010000005">
    <property type="protein sequence ID" value="MDA0179577.1"/>
    <property type="molecule type" value="Genomic_DNA"/>
</dbReference>
<dbReference type="Pfam" id="PF12697">
    <property type="entry name" value="Abhydrolase_6"/>
    <property type="match status" value="1"/>
</dbReference>
<evidence type="ECO:0000313" key="2">
    <source>
        <dbReference type="EMBL" id="MDA0179577.1"/>
    </source>
</evidence>
<keyword evidence="3" id="KW-1185">Reference proteome</keyword>
<dbReference type="PRINTS" id="PR00111">
    <property type="entry name" value="ABHYDROLASE"/>
</dbReference>
<dbReference type="GO" id="GO:0004806">
    <property type="term" value="F:triacylglycerol lipase activity"/>
    <property type="evidence" value="ECO:0007669"/>
    <property type="project" value="TreeGrafter"/>
</dbReference>
<dbReference type="InterPro" id="IPR000073">
    <property type="entry name" value="AB_hydrolase_1"/>
</dbReference>
<dbReference type="InterPro" id="IPR029058">
    <property type="entry name" value="AB_hydrolase_fold"/>
</dbReference>
<comment type="caution">
    <text evidence="2">The sequence shown here is derived from an EMBL/GenBank/DDBJ whole genome shotgun (WGS) entry which is preliminary data.</text>
</comment>
<dbReference type="GO" id="GO:0046503">
    <property type="term" value="P:glycerolipid catabolic process"/>
    <property type="evidence" value="ECO:0007669"/>
    <property type="project" value="TreeGrafter"/>
</dbReference>
<dbReference type="InterPro" id="IPR050471">
    <property type="entry name" value="AB_hydrolase"/>
</dbReference>
<dbReference type="SUPFAM" id="SSF53474">
    <property type="entry name" value="alpha/beta-Hydrolases"/>
    <property type="match status" value="1"/>
</dbReference>
<name>A0A9X3NBC7_9ACTN</name>